<evidence type="ECO:0000256" key="3">
    <source>
        <dbReference type="ARBA" id="ARBA00022729"/>
    </source>
</evidence>
<feature type="signal peptide" evidence="8">
    <location>
        <begin position="1"/>
        <end position="19"/>
    </location>
</feature>
<dbReference type="InterPro" id="IPR036852">
    <property type="entry name" value="Peptidase_S8/S53_dom_sf"/>
</dbReference>
<evidence type="ECO:0000313" key="12">
    <source>
        <dbReference type="Proteomes" id="UP000470771"/>
    </source>
</evidence>
<keyword evidence="12" id="KW-1185">Reference proteome</keyword>
<dbReference type="Gene3D" id="2.60.120.1290">
    <property type="match status" value="1"/>
</dbReference>
<proteinExistence type="inferred from homology"/>
<dbReference type="NCBIfam" id="TIGR04183">
    <property type="entry name" value="Por_Secre_tail"/>
    <property type="match status" value="1"/>
</dbReference>
<organism evidence="11 12">
    <name type="scientific">Acidiluteibacter ferrifornacis</name>
    <dbReference type="NCBI Taxonomy" id="2692424"/>
    <lineage>
        <taxon>Bacteria</taxon>
        <taxon>Pseudomonadati</taxon>
        <taxon>Bacteroidota</taxon>
        <taxon>Flavobacteriia</taxon>
        <taxon>Flavobacteriales</taxon>
        <taxon>Cryomorphaceae</taxon>
        <taxon>Acidiluteibacter</taxon>
    </lineage>
</organism>
<protein>
    <submittedName>
        <fullName evidence="11">S8 family serine peptidase</fullName>
    </submittedName>
</protein>
<accession>A0A6N9NLE8</accession>
<dbReference type="GO" id="GO:0006508">
    <property type="term" value="P:proteolysis"/>
    <property type="evidence" value="ECO:0007669"/>
    <property type="project" value="UniProtKB-KW"/>
</dbReference>
<evidence type="ECO:0000256" key="6">
    <source>
        <dbReference type="PIRSR" id="PIRSR615500-1"/>
    </source>
</evidence>
<dbReference type="EMBL" id="WWNE01000008">
    <property type="protein sequence ID" value="NBG66692.1"/>
    <property type="molecule type" value="Genomic_DNA"/>
</dbReference>
<dbReference type="GO" id="GO:0004252">
    <property type="term" value="F:serine-type endopeptidase activity"/>
    <property type="evidence" value="ECO:0007669"/>
    <property type="project" value="UniProtKB-UniRule"/>
</dbReference>
<keyword evidence="4 7" id="KW-0378">Hydrolase</keyword>
<dbReference type="InterPro" id="IPR015500">
    <property type="entry name" value="Peptidase_S8_subtilisin-rel"/>
</dbReference>
<dbReference type="GO" id="GO:0005615">
    <property type="term" value="C:extracellular space"/>
    <property type="evidence" value="ECO:0007669"/>
    <property type="project" value="TreeGrafter"/>
</dbReference>
<dbReference type="InterPro" id="IPR022398">
    <property type="entry name" value="Peptidase_S8_His-AS"/>
</dbReference>
<feature type="domain" description="Peptidase S8/S53" evidence="9">
    <location>
        <begin position="130"/>
        <end position="309"/>
    </location>
</feature>
<gene>
    <name evidence="11" type="ORF">GQN54_11255</name>
</gene>
<sequence length="865" mass="94771">MKVVITLFLALFSLTITTAQESRTLINIQLDEFLKTQSENSLVHLLIKANHPEIEEDLMSLGGRVKVKSGLNYSIVIPANEIRTFARSENLLQIDFSLATGHLMSDTMLINNNLVGIHNASPPLSQKYDGEGVILGIIDSGIDFNHPDFKDSLGNTRILAIWDQNLATNSNTPVRYGYGQAFDSANINSNNCPHDDPANHFGHGSMVAGAAASNGLATGNYKGVAPKANLVVVASNFGSSNFLASIADATDYIYRIADSLGQPCVINASLGTYVGSHDGKDVAAQIIDGLIKAKRGQAFVAANGNAGDQKFHLGYQVTSDTNFTWFKPAPNPFNPYVHFRIYADSIDFVNVRYSIGADQTVPATKFRGRIPFRSINGNLNTYLYDTIFSPSNNSVITEIRTYAEKVDGVYMLEVFMNRPDSLNYNYRFETTGSGKFDCWSSNSLMPSSDMISSNLPSSTSFPSIVNYKRPDTLQTMVSSFTCLPSVISVGNYQNRKKYRAVNNTIQTMQGTPGRISVKSSLGPNRLGVTKPDISASGDYTLASGRIATMQTTISSDPSKISADSMHMRNGGTSMASPVVAGIAALYLQKCPTASYAEINQAIINHAKSDVFTGVVPNYSYGFGKVDGFNILINSIQKPQISPITTQNLCIGDTTLLFLNSSNYSKFRWSNADTTSFTTIFQSGKYAVQVTNIQGCNSHSDSIQLIFNPTPPKPQLLQNKDTLYSTTSGHYNWYKDGFKINGAIDSFLVVYQNGNYWNKLIDLQTSCGSFSDSVYYSITSLASVNVPTINNAVIYPNPATHYISIKNLTTSQFSIQLYNLQGQFLPIESIKSDNKIELITSHLKRGVYILKIESNQLSQNFKIILQ</sequence>
<dbReference type="Proteomes" id="UP000470771">
    <property type="component" value="Unassembled WGS sequence"/>
</dbReference>
<dbReference type="Pfam" id="PF00082">
    <property type="entry name" value="Peptidase_S8"/>
    <property type="match status" value="2"/>
</dbReference>
<dbReference type="Pfam" id="PF18962">
    <property type="entry name" value="Por_Secre_tail"/>
    <property type="match status" value="1"/>
</dbReference>
<dbReference type="InterPro" id="IPR023828">
    <property type="entry name" value="Peptidase_S8_Ser-AS"/>
</dbReference>
<keyword evidence="3 8" id="KW-0732">Signal</keyword>
<dbReference type="AlphaFoldDB" id="A0A6N9NLE8"/>
<dbReference type="Gene3D" id="3.40.50.200">
    <property type="entry name" value="Peptidase S8/S53 domain"/>
    <property type="match status" value="1"/>
</dbReference>
<comment type="similarity">
    <text evidence="1 7">Belongs to the peptidase S8 family.</text>
</comment>
<dbReference type="PROSITE" id="PS51892">
    <property type="entry name" value="SUBTILASE"/>
    <property type="match status" value="1"/>
</dbReference>
<feature type="domain" description="Peptidase S8/S53" evidence="9">
    <location>
        <begin position="476"/>
        <end position="623"/>
    </location>
</feature>
<evidence type="ECO:0000313" key="11">
    <source>
        <dbReference type="EMBL" id="NBG66692.1"/>
    </source>
</evidence>
<dbReference type="PROSITE" id="PS00137">
    <property type="entry name" value="SUBTILASE_HIS"/>
    <property type="match status" value="1"/>
</dbReference>
<evidence type="ECO:0000259" key="10">
    <source>
        <dbReference type="Pfam" id="PF18962"/>
    </source>
</evidence>
<dbReference type="InterPro" id="IPR000209">
    <property type="entry name" value="Peptidase_S8/S53_dom"/>
</dbReference>
<name>A0A6N9NLE8_9FLAO</name>
<reference evidence="11 12" key="1">
    <citation type="submission" date="2019-12" db="EMBL/GenBank/DDBJ databases">
        <authorList>
            <person name="Zhao J."/>
        </authorList>
    </citation>
    <scope>NUCLEOTIDE SEQUENCE [LARGE SCALE GENOMIC DNA]</scope>
    <source>
        <strain evidence="11 12">S-15</strain>
    </source>
</reference>
<keyword evidence="2 7" id="KW-0645">Protease</keyword>
<dbReference type="PROSITE" id="PS00138">
    <property type="entry name" value="SUBTILASE_SER"/>
    <property type="match status" value="1"/>
</dbReference>
<dbReference type="PANTHER" id="PTHR43806">
    <property type="entry name" value="PEPTIDASE S8"/>
    <property type="match status" value="1"/>
</dbReference>
<feature type="active site" description="Charge relay system" evidence="6 7">
    <location>
        <position position="139"/>
    </location>
</feature>
<evidence type="ECO:0000256" key="1">
    <source>
        <dbReference type="ARBA" id="ARBA00011073"/>
    </source>
</evidence>
<evidence type="ECO:0000256" key="2">
    <source>
        <dbReference type="ARBA" id="ARBA00022670"/>
    </source>
</evidence>
<evidence type="ECO:0000256" key="4">
    <source>
        <dbReference type="ARBA" id="ARBA00022801"/>
    </source>
</evidence>
<keyword evidence="5 7" id="KW-0720">Serine protease</keyword>
<dbReference type="RefSeq" id="WP_160633641.1">
    <property type="nucleotide sequence ID" value="NZ_WWNE01000008.1"/>
</dbReference>
<feature type="domain" description="Secretion system C-terminal sorting" evidence="10">
    <location>
        <begin position="793"/>
        <end position="863"/>
    </location>
</feature>
<dbReference type="InterPro" id="IPR050131">
    <property type="entry name" value="Peptidase_S8_subtilisin-like"/>
</dbReference>
<evidence type="ECO:0000256" key="7">
    <source>
        <dbReference type="PROSITE-ProRule" id="PRU01240"/>
    </source>
</evidence>
<comment type="caution">
    <text evidence="11">The sequence shown here is derived from an EMBL/GenBank/DDBJ whole genome shotgun (WGS) entry which is preliminary data.</text>
</comment>
<dbReference type="SUPFAM" id="SSF52743">
    <property type="entry name" value="Subtilisin-like"/>
    <property type="match status" value="1"/>
</dbReference>
<evidence type="ECO:0000259" key="9">
    <source>
        <dbReference type="Pfam" id="PF00082"/>
    </source>
</evidence>
<dbReference type="InterPro" id="IPR026444">
    <property type="entry name" value="Secre_tail"/>
</dbReference>
<feature type="active site" description="Charge relay system" evidence="6 7">
    <location>
        <position position="203"/>
    </location>
</feature>
<dbReference type="PRINTS" id="PR00723">
    <property type="entry name" value="SUBTILISIN"/>
</dbReference>
<feature type="chain" id="PRO_5026915777" evidence="8">
    <location>
        <begin position="20"/>
        <end position="865"/>
    </location>
</feature>
<feature type="active site" description="Charge relay system" evidence="6 7">
    <location>
        <position position="573"/>
    </location>
</feature>
<dbReference type="PANTHER" id="PTHR43806:SF11">
    <property type="entry name" value="CEREVISIN-RELATED"/>
    <property type="match status" value="1"/>
</dbReference>
<evidence type="ECO:0000256" key="8">
    <source>
        <dbReference type="SAM" id="SignalP"/>
    </source>
</evidence>
<evidence type="ECO:0000256" key="5">
    <source>
        <dbReference type="ARBA" id="ARBA00022825"/>
    </source>
</evidence>